<organism evidence="11 12">
    <name type="scientific">Thermohalobaculum xanthum</name>
    <dbReference type="NCBI Taxonomy" id="2753746"/>
    <lineage>
        <taxon>Bacteria</taxon>
        <taxon>Pseudomonadati</taxon>
        <taxon>Pseudomonadota</taxon>
        <taxon>Alphaproteobacteria</taxon>
        <taxon>Rhodobacterales</taxon>
        <taxon>Paracoccaceae</taxon>
        <taxon>Thermohalobaculum</taxon>
    </lineage>
</organism>
<dbReference type="Proteomes" id="UP000655420">
    <property type="component" value="Unassembled WGS sequence"/>
</dbReference>
<dbReference type="AlphaFoldDB" id="A0A8J7M3V8"/>
<evidence type="ECO:0000256" key="6">
    <source>
        <dbReference type="ARBA" id="ARBA00022679"/>
    </source>
</evidence>
<dbReference type="HAMAP" id="MF_00484">
    <property type="entry name" value="Glycogen_synth"/>
    <property type="match status" value="1"/>
</dbReference>
<feature type="binding site" evidence="8">
    <location>
        <position position="15"/>
    </location>
    <ligand>
        <name>ADP-alpha-D-glucose</name>
        <dbReference type="ChEBI" id="CHEBI:57498"/>
    </ligand>
</feature>
<dbReference type="InterPro" id="IPR013534">
    <property type="entry name" value="Starch_synth_cat_dom"/>
</dbReference>
<evidence type="ECO:0000256" key="2">
    <source>
        <dbReference type="ARBA" id="ARBA00002764"/>
    </source>
</evidence>
<dbReference type="Pfam" id="PF00534">
    <property type="entry name" value="Glycos_transf_1"/>
    <property type="match status" value="1"/>
</dbReference>
<gene>
    <name evidence="8 11" type="primary">glgA</name>
    <name evidence="11" type="ORF">H0I76_01440</name>
</gene>
<dbReference type="NCBIfam" id="NF001899">
    <property type="entry name" value="PRK00654.1-2"/>
    <property type="match status" value="1"/>
</dbReference>
<comment type="pathway">
    <text evidence="3 8">Glycan biosynthesis; glycogen biosynthesis.</text>
</comment>
<feature type="domain" description="Starch synthase catalytic" evidence="10">
    <location>
        <begin position="2"/>
        <end position="235"/>
    </location>
</feature>
<reference evidence="11" key="1">
    <citation type="submission" date="2020-12" db="EMBL/GenBank/DDBJ databases">
        <title>Bacterial taxonomy.</title>
        <authorList>
            <person name="Pan X."/>
        </authorList>
    </citation>
    <scope>NUCLEOTIDE SEQUENCE</scope>
    <source>
        <strain evidence="11">M0105</strain>
    </source>
</reference>
<dbReference type="InterPro" id="IPR001296">
    <property type="entry name" value="Glyco_trans_1"/>
</dbReference>
<dbReference type="GO" id="GO:0009011">
    <property type="term" value="F:alpha-1,4-glucan glucosyltransferase (ADP-glucose donor) activity"/>
    <property type="evidence" value="ECO:0007669"/>
    <property type="project" value="UniProtKB-UniRule"/>
</dbReference>
<dbReference type="GO" id="GO:0004373">
    <property type="term" value="F:alpha-1,4-glucan glucosyltransferase (UDP-glucose donor) activity"/>
    <property type="evidence" value="ECO:0007669"/>
    <property type="project" value="InterPro"/>
</dbReference>
<dbReference type="Pfam" id="PF08323">
    <property type="entry name" value="Glyco_transf_5"/>
    <property type="match status" value="1"/>
</dbReference>
<comment type="caution">
    <text evidence="11">The sequence shown here is derived from an EMBL/GenBank/DDBJ whole genome shotgun (WGS) entry which is preliminary data.</text>
</comment>
<evidence type="ECO:0000259" key="9">
    <source>
        <dbReference type="Pfam" id="PF00534"/>
    </source>
</evidence>
<proteinExistence type="inferred from homology"/>
<evidence type="ECO:0000313" key="12">
    <source>
        <dbReference type="Proteomes" id="UP000655420"/>
    </source>
</evidence>
<dbReference type="PANTHER" id="PTHR45825:SF11">
    <property type="entry name" value="ALPHA AMYLASE DOMAIN-CONTAINING PROTEIN"/>
    <property type="match status" value="1"/>
</dbReference>
<comment type="similarity">
    <text evidence="4 8">Belongs to the glycosyltransferase 1 family. Bacterial/plant glycogen synthase subfamily.</text>
</comment>
<name>A0A8J7M3V8_9RHOB</name>
<dbReference type="Gene3D" id="3.40.50.2000">
    <property type="entry name" value="Glycogen Phosphorylase B"/>
    <property type="match status" value="2"/>
</dbReference>
<evidence type="ECO:0000259" key="10">
    <source>
        <dbReference type="Pfam" id="PF08323"/>
    </source>
</evidence>
<sequence>MRVLFAASECVPFVKTGGLADVVGALPAALAAEGVEVRVLLPGYGPVMAALEGAATLGPIETPGGPARLVVGRAAGLDVVALDAPALFDRPGGPYSDTAGRDWPDNHLRFAALSHAAAALAQGADRDWRPDVLHLHDWQTGLAPVYLHQRTGPRPATVLTIHNVAFQGLFPASVIGPLGLDRSGFAQDGYEFWGKVGFLKGALVHADRITTVSPTYARELMTPEFGMGLDGLLRHRRTVVSGILNGIDTRAWDPETDPALPRPYSARAMAGKAAARRALERRLGLAAGMPGPLLAVVSRLTEQKGLDLLAEVLPRFLARGGRLALLGTGATGLEAAFRAQAEADPDRVAVVIGFDEALAHLIFGGADAICIPSRFEPCGLTQLYGLRYGCLPVVARTGGLADTVIDANPAALATGVATGIQFAPVTAAALGDALDRLCDLWADRPAWRRTMRRAMGQPVGWEVSAAAYRALYDGLAG</sequence>
<comment type="catalytic activity">
    <reaction evidence="1 8">
        <text>[(1-&gt;4)-alpha-D-glucosyl](n) + ADP-alpha-D-glucose = [(1-&gt;4)-alpha-D-glucosyl](n+1) + ADP + H(+)</text>
        <dbReference type="Rhea" id="RHEA:18189"/>
        <dbReference type="Rhea" id="RHEA-COMP:9584"/>
        <dbReference type="Rhea" id="RHEA-COMP:9587"/>
        <dbReference type="ChEBI" id="CHEBI:15378"/>
        <dbReference type="ChEBI" id="CHEBI:15444"/>
        <dbReference type="ChEBI" id="CHEBI:57498"/>
        <dbReference type="ChEBI" id="CHEBI:456216"/>
        <dbReference type="EC" id="2.4.1.21"/>
    </reaction>
</comment>
<dbReference type="RefSeq" id="WP_200606065.1">
    <property type="nucleotide sequence ID" value="NZ_JAEHHL010000001.1"/>
</dbReference>
<dbReference type="InterPro" id="IPR011835">
    <property type="entry name" value="GS/SS"/>
</dbReference>
<dbReference type="GO" id="GO:0005978">
    <property type="term" value="P:glycogen biosynthetic process"/>
    <property type="evidence" value="ECO:0007669"/>
    <property type="project" value="UniProtKB-UniRule"/>
</dbReference>
<evidence type="ECO:0000256" key="3">
    <source>
        <dbReference type="ARBA" id="ARBA00004964"/>
    </source>
</evidence>
<dbReference type="UniPathway" id="UPA00164"/>
<evidence type="ECO:0000313" key="11">
    <source>
        <dbReference type="EMBL" id="MBK0397840.1"/>
    </source>
</evidence>
<keyword evidence="6 8" id="KW-0808">Transferase</keyword>
<evidence type="ECO:0000256" key="5">
    <source>
        <dbReference type="ARBA" id="ARBA00022676"/>
    </source>
</evidence>
<keyword evidence="5 8" id="KW-0328">Glycosyltransferase</keyword>
<dbReference type="SUPFAM" id="SSF53756">
    <property type="entry name" value="UDP-Glycosyltransferase/glycogen phosphorylase"/>
    <property type="match status" value="1"/>
</dbReference>
<dbReference type="CDD" id="cd03791">
    <property type="entry name" value="GT5_Glycogen_synthase_DULL1-like"/>
    <property type="match status" value="1"/>
</dbReference>
<dbReference type="NCBIfam" id="TIGR02095">
    <property type="entry name" value="glgA"/>
    <property type="match status" value="1"/>
</dbReference>
<evidence type="ECO:0000256" key="7">
    <source>
        <dbReference type="ARBA" id="ARBA00023056"/>
    </source>
</evidence>
<protein>
    <recommendedName>
        <fullName evidence="8">Glycogen synthase</fullName>
        <ecNumber evidence="8">2.4.1.21</ecNumber>
    </recommendedName>
    <alternativeName>
        <fullName evidence="8">Starch [bacterial glycogen] synthase</fullName>
    </alternativeName>
</protein>
<evidence type="ECO:0000256" key="8">
    <source>
        <dbReference type="HAMAP-Rule" id="MF_00484"/>
    </source>
</evidence>
<comment type="function">
    <text evidence="2 8">Synthesizes alpha-1,4-glucan chains using ADP-glucose.</text>
</comment>
<keyword evidence="7 8" id="KW-0320">Glycogen biosynthesis</keyword>
<keyword evidence="12" id="KW-1185">Reference proteome</keyword>
<dbReference type="EC" id="2.4.1.21" evidence="8"/>
<feature type="domain" description="Glycosyl transferase family 1" evidence="9">
    <location>
        <begin position="292"/>
        <end position="449"/>
    </location>
</feature>
<dbReference type="EMBL" id="JAEHHL010000001">
    <property type="protein sequence ID" value="MBK0397840.1"/>
    <property type="molecule type" value="Genomic_DNA"/>
</dbReference>
<accession>A0A8J7M3V8</accession>
<evidence type="ECO:0000256" key="1">
    <source>
        <dbReference type="ARBA" id="ARBA00001478"/>
    </source>
</evidence>
<dbReference type="PANTHER" id="PTHR45825">
    <property type="entry name" value="GRANULE-BOUND STARCH SYNTHASE 1, CHLOROPLASTIC/AMYLOPLASTIC"/>
    <property type="match status" value="1"/>
</dbReference>
<evidence type="ECO:0000256" key="4">
    <source>
        <dbReference type="ARBA" id="ARBA00010281"/>
    </source>
</evidence>
<dbReference type="GO" id="GO:0005829">
    <property type="term" value="C:cytosol"/>
    <property type="evidence" value="ECO:0007669"/>
    <property type="project" value="TreeGrafter"/>
</dbReference>